<dbReference type="OrthoDB" id="10381202at2759"/>
<sequence>MKPESIILAVIVPLALSTAVPDKKDIDIDDLNQKEVLDPPKVCKLKAPRQHWTFPCACSEDSGTWTKSSNIRLVCHSKDKFNNWWYQTKAGEWVQNMFGQCENPTAIKGQPDCEL</sequence>
<organism evidence="2 3">
    <name type="scientific">Aspergillus uvarum CBS 121591</name>
    <dbReference type="NCBI Taxonomy" id="1448315"/>
    <lineage>
        <taxon>Eukaryota</taxon>
        <taxon>Fungi</taxon>
        <taxon>Dikarya</taxon>
        <taxon>Ascomycota</taxon>
        <taxon>Pezizomycotina</taxon>
        <taxon>Eurotiomycetes</taxon>
        <taxon>Eurotiomycetidae</taxon>
        <taxon>Eurotiales</taxon>
        <taxon>Aspergillaceae</taxon>
        <taxon>Aspergillus</taxon>
        <taxon>Aspergillus subgen. Circumdati</taxon>
    </lineage>
</organism>
<name>A0A319C9X7_9EURO</name>
<evidence type="ECO:0000256" key="1">
    <source>
        <dbReference type="SAM" id="SignalP"/>
    </source>
</evidence>
<dbReference type="AlphaFoldDB" id="A0A319C9X7"/>
<evidence type="ECO:0008006" key="4">
    <source>
        <dbReference type="Google" id="ProtNLM"/>
    </source>
</evidence>
<evidence type="ECO:0000313" key="2">
    <source>
        <dbReference type="EMBL" id="PYH82255.1"/>
    </source>
</evidence>
<proteinExistence type="predicted"/>
<keyword evidence="1" id="KW-0732">Signal</keyword>
<feature type="chain" id="PRO_5016461099" description="Cyanovirin-N domain-containing protein" evidence="1">
    <location>
        <begin position="20"/>
        <end position="115"/>
    </location>
</feature>
<protein>
    <recommendedName>
        <fullName evidence="4">Cyanovirin-N domain-containing protein</fullName>
    </recommendedName>
</protein>
<reference evidence="2 3" key="1">
    <citation type="submission" date="2016-12" db="EMBL/GenBank/DDBJ databases">
        <title>The genomes of Aspergillus section Nigri reveals drivers in fungal speciation.</title>
        <authorList>
            <consortium name="DOE Joint Genome Institute"/>
            <person name="Vesth T.C."/>
            <person name="Nybo J."/>
            <person name="Theobald S."/>
            <person name="Brandl J."/>
            <person name="Frisvad J.C."/>
            <person name="Nielsen K.F."/>
            <person name="Lyhne E.K."/>
            <person name="Kogle M.E."/>
            <person name="Kuo A."/>
            <person name="Riley R."/>
            <person name="Clum A."/>
            <person name="Nolan M."/>
            <person name="Lipzen A."/>
            <person name="Salamov A."/>
            <person name="Henrissat B."/>
            <person name="Wiebenga A."/>
            <person name="De Vries R.P."/>
            <person name="Grigoriev I.V."/>
            <person name="Mortensen U.H."/>
            <person name="Andersen M.R."/>
            <person name="Baker S.E."/>
        </authorList>
    </citation>
    <scope>NUCLEOTIDE SEQUENCE [LARGE SCALE GENOMIC DNA]</scope>
    <source>
        <strain evidence="2 3">CBS 121591</strain>
    </source>
</reference>
<dbReference type="VEuPathDB" id="FungiDB:BO82DRAFT_364297"/>
<dbReference type="RefSeq" id="XP_025492455.1">
    <property type="nucleotide sequence ID" value="XM_025636941.1"/>
</dbReference>
<feature type="signal peptide" evidence="1">
    <location>
        <begin position="1"/>
        <end position="19"/>
    </location>
</feature>
<keyword evidence="3" id="KW-1185">Reference proteome</keyword>
<gene>
    <name evidence="2" type="ORF">BO82DRAFT_364297</name>
</gene>
<dbReference type="Proteomes" id="UP000248340">
    <property type="component" value="Unassembled WGS sequence"/>
</dbReference>
<accession>A0A319C9X7</accession>
<dbReference type="EMBL" id="KZ821696">
    <property type="protein sequence ID" value="PYH82255.1"/>
    <property type="molecule type" value="Genomic_DNA"/>
</dbReference>
<evidence type="ECO:0000313" key="3">
    <source>
        <dbReference type="Proteomes" id="UP000248340"/>
    </source>
</evidence>
<dbReference type="GeneID" id="37139682"/>